<keyword evidence="3" id="KW-0413">Isomerase</keyword>
<reference evidence="3" key="1">
    <citation type="submission" date="2020-09" db="EMBL/GenBank/DDBJ databases">
        <title>Genome seq and assembly of Tianweitania sp.</title>
        <authorList>
            <person name="Chhetri G."/>
        </authorList>
    </citation>
    <scope>NUCLEOTIDE SEQUENCE</scope>
    <source>
        <strain evidence="3">Rool2</strain>
    </source>
</reference>
<dbReference type="InterPro" id="IPR029045">
    <property type="entry name" value="ClpP/crotonase-like_dom_sf"/>
</dbReference>
<dbReference type="SUPFAM" id="SSF52096">
    <property type="entry name" value="ClpP/crotonase"/>
    <property type="match status" value="1"/>
</dbReference>
<protein>
    <submittedName>
        <fullName evidence="3">2-(1,2-epoxy-1,2-dihydrophenyl)acetyl-CoA isomerase</fullName>
        <ecNumber evidence="3">5.3.3.18</ecNumber>
    </submittedName>
</protein>
<dbReference type="EC" id="5.3.3.18" evidence="3"/>
<dbReference type="GO" id="GO:0010124">
    <property type="term" value="P:phenylacetate catabolic process"/>
    <property type="evidence" value="ECO:0007669"/>
    <property type="project" value="InterPro"/>
</dbReference>
<evidence type="ECO:0000256" key="1">
    <source>
        <dbReference type="ARBA" id="ARBA00005254"/>
    </source>
</evidence>
<dbReference type="GO" id="GO:0016853">
    <property type="term" value="F:isomerase activity"/>
    <property type="evidence" value="ECO:0007669"/>
    <property type="project" value="UniProtKB-KW"/>
</dbReference>
<comment type="caution">
    <text evidence="3">The sequence shown here is derived from an EMBL/GenBank/DDBJ whole genome shotgun (WGS) entry which is preliminary data.</text>
</comment>
<dbReference type="NCBIfam" id="TIGR02280">
    <property type="entry name" value="PaaB1"/>
    <property type="match status" value="1"/>
</dbReference>
<dbReference type="EMBL" id="JACVVX010000001">
    <property type="protein sequence ID" value="MBD0413856.1"/>
    <property type="molecule type" value="Genomic_DNA"/>
</dbReference>
<keyword evidence="4" id="KW-1185">Reference proteome</keyword>
<evidence type="ECO:0000313" key="3">
    <source>
        <dbReference type="EMBL" id="MBD0413856.1"/>
    </source>
</evidence>
<proteinExistence type="inferred from homology"/>
<dbReference type="PANTHER" id="PTHR43459:SF1">
    <property type="entry name" value="EG:BACN32G11.4 PROTEIN"/>
    <property type="match status" value="1"/>
</dbReference>
<dbReference type="InterPro" id="IPR011968">
    <property type="entry name" value="PaaB1"/>
</dbReference>
<dbReference type="Proteomes" id="UP000643405">
    <property type="component" value="Unassembled WGS sequence"/>
</dbReference>
<dbReference type="PANTHER" id="PTHR43459">
    <property type="entry name" value="ENOYL-COA HYDRATASE"/>
    <property type="match status" value="1"/>
</dbReference>
<accession>A0A8J6PHZ7</accession>
<dbReference type="RefSeq" id="WP_188163254.1">
    <property type="nucleotide sequence ID" value="NZ_JACVVX010000001.1"/>
</dbReference>
<comment type="similarity">
    <text evidence="1 2">Belongs to the enoyl-CoA hydratase/isomerase family.</text>
</comment>
<name>A0A8J6PHZ7_9HYPH</name>
<organism evidence="3 4">
    <name type="scientific">Oryzicola mucosus</name>
    <dbReference type="NCBI Taxonomy" id="2767425"/>
    <lineage>
        <taxon>Bacteria</taxon>
        <taxon>Pseudomonadati</taxon>
        <taxon>Pseudomonadota</taxon>
        <taxon>Alphaproteobacteria</taxon>
        <taxon>Hyphomicrobiales</taxon>
        <taxon>Phyllobacteriaceae</taxon>
        <taxon>Oryzicola</taxon>
    </lineage>
</organism>
<sequence length="266" mass="28413">MSDSEKIASVLVENGDGYAVITLNRPDKLNAFNAEMHHQLRQALDAAEQDERCRAVLLTGAGKGFCTGQDLSDRVFTPDAPPDLSASLKDNYNPLIRRIRSMSKPVIAAVNGVAAGAGANVALACDIVVAARSARFIQSFSKLGLIPDAGGTWTLPRLIGDARARALAILAEPVSAELAAEWGMIWKVVDDADLDGYARQLCGELAARPTKGFALLKQAFLASASNDLSEQLDLEARLQGEAGRSDDYRTGVEAFRAKQTPAFKGR</sequence>
<dbReference type="PROSITE" id="PS00166">
    <property type="entry name" value="ENOYL_COA_HYDRATASE"/>
    <property type="match status" value="1"/>
</dbReference>
<evidence type="ECO:0000256" key="2">
    <source>
        <dbReference type="RuleBase" id="RU003707"/>
    </source>
</evidence>
<evidence type="ECO:0000313" key="4">
    <source>
        <dbReference type="Proteomes" id="UP000643405"/>
    </source>
</evidence>
<dbReference type="InterPro" id="IPR018376">
    <property type="entry name" value="Enoyl-CoA_hyd/isom_CS"/>
</dbReference>
<dbReference type="AlphaFoldDB" id="A0A8J6PHZ7"/>
<dbReference type="Gene3D" id="1.10.12.10">
    <property type="entry name" value="Lyase 2-enoyl-coa Hydratase, Chain A, domain 2"/>
    <property type="match status" value="1"/>
</dbReference>
<dbReference type="Gene3D" id="3.90.226.10">
    <property type="entry name" value="2-enoyl-CoA Hydratase, Chain A, domain 1"/>
    <property type="match status" value="1"/>
</dbReference>
<dbReference type="InterPro" id="IPR014748">
    <property type="entry name" value="Enoyl-CoA_hydra_C"/>
</dbReference>
<dbReference type="Pfam" id="PF00378">
    <property type="entry name" value="ECH_1"/>
    <property type="match status" value="1"/>
</dbReference>
<dbReference type="InterPro" id="IPR001753">
    <property type="entry name" value="Enoyl-CoA_hydra/iso"/>
</dbReference>
<dbReference type="CDD" id="cd06558">
    <property type="entry name" value="crotonase-like"/>
    <property type="match status" value="1"/>
</dbReference>
<gene>
    <name evidence="3" type="ORF">ICI42_04220</name>
</gene>